<evidence type="ECO:0000256" key="2">
    <source>
        <dbReference type="PIRSR" id="PIRSR600888-1"/>
    </source>
</evidence>
<dbReference type="SUPFAM" id="SSF51182">
    <property type="entry name" value="RmlC-like cupins"/>
    <property type="match status" value="1"/>
</dbReference>
<dbReference type="PANTHER" id="PTHR21047:SF2">
    <property type="entry name" value="THYMIDINE DIPHOSPHO-4-KETO-RHAMNOSE 3,5-EPIMERASE"/>
    <property type="match status" value="1"/>
</dbReference>
<organism evidence="4 5">
    <name type="scientific">Nocardiopsis ansamitocini</name>
    <dbReference type="NCBI Taxonomy" id="1670832"/>
    <lineage>
        <taxon>Bacteria</taxon>
        <taxon>Bacillati</taxon>
        <taxon>Actinomycetota</taxon>
        <taxon>Actinomycetes</taxon>
        <taxon>Streptosporangiales</taxon>
        <taxon>Nocardiopsidaceae</taxon>
        <taxon>Nocardiopsis</taxon>
    </lineage>
</organism>
<dbReference type="GO" id="GO:0000271">
    <property type="term" value="P:polysaccharide biosynthetic process"/>
    <property type="evidence" value="ECO:0007669"/>
    <property type="project" value="TreeGrafter"/>
</dbReference>
<dbReference type="PANTHER" id="PTHR21047">
    <property type="entry name" value="DTDP-6-DEOXY-D-GLUCOSE-3,5 EPIMERASE"/>
    <property type="match status" value="1"/>
</dbReference>
<dbReference type="GO" id="GO:0008830">
    <property type="term" value="F:dTDP-4-dehydrorhamnose 3,5-epimerase activity"/>
    <property type="evidence" value="ECO:0007669"/>
    <property type="project" value="InterPro"/>
</dbReference>
<reference evidence="4" key="1">
    <citation type="submission" date="2023-02" db="EMBL/GenBank/DDBJ databases">
        <title>Nocardiopsis ansamitocini NBRC 112285.</title>
        <authorList>
            <person name="Ichikawa N."/>
            <person name="Sato H."/>
            <person name="Tonouchi N."/>
        </authorList>
    </citation>
    <scope>NUCLEOTIDE SEQUENCE</scope>
    <source>
        <strain evidence="4">NBRC 112285</strain>
    </source>
</reference>
<keyword evidence="5" id="KW-1185">Reference proteome</keyword>
<evidence type="ECO:0000313" key="4">
    <source>
        <dbReference type="EMBL" id="GLU48702.1"/>
    </source>
</evidence>
<feature type="active site" description="Proton donor" evidence="2">
    <location>
        <position position="133"/>
    </location>
</feature>
<dbReference type="RefSeq" id="WP_285760185.1">
    <property type="nucleotide sequence ID" value="NZ_BSQG01000005.1"/>
</dbReference>
<name>A0A9W6P7X7_9ACTN</name>
<dbReference type="GO" id="GO:0005829">
    <property type="term" value="C:cytosol"/>
    <property type="evidence" value="ECO:0007669"/>
    <property type="project" value="TreeGrafter"/>
</dbReference>
<comment type="similarity">
    <text evidence="1">Belongs to the dTDP-4-dehydrorhamnose 3,5-epimerase family.</text>
</comment>
<evidence type="ECO:0000256" key="3">
    <source>
        <dbReference type="PIRSR" id="PIRSR600888-3"/>
    </source>
</evidence>
<comment type="caution">
    <text evidence="4">The sequence shown here is derived from an EMBL/GenBank/DDBJ whole genome shotgun (WGS) entry which is preliminary data.</text>
</comment>
<proteinExistence type="inferred from homology"/>
<evidence type="ECO:0000256" key="1">
    <source>
        <dbReference type="ARBA" id="ARBA00010154"/>
    </source>
</evidence>
<dbReference type="AlphaFoldDB" id="A0A9W6P7X7"/>
<dbReference type="InterPro" id="IPR000888">
    <property type="entry name" value="RmlC-like"/>
</dbReference>
<evidence type="ECO:0000313" key="5">
    <source>
        <dbReference type="Proteomes" id="UP001165092"/>
    </source>
</evidence>
<dbReference type="Proteomes" id="UP001165092">
    <property type="component" value="Unassembled WGS sequence"/>
</dbReference>
<gene>
    <name evidence="4" type="primary">rfbC</name>
    <name evidence="4" type="ORF">Nans01_30530</name>
</gene>
<dbReference type="GO" id="GO:0019305">
    <property type="term" value="P:dTDP-rhamnose biosynthetic process"/>
    <property type="evidence" value="ECO:0007669"/>
    <property type="project" value="TreeGrafter"/>
</dbReference>
<feature type="active site" description="Proton acceptor" evidence="2">
    <location>
        <position position="63"/>
    </location>
</feature>
<dbReference type="EMBL" id="BSQG01000005">
    <property type="protein sequence ID" value="GLU48702.1"/>
    <property type="molecule type" value="Genomic_DNA"/>
</dbReference>
<dbReference type="Gene3D" id="2.60.120.10">
    <property type="entry name" value="Jelly Rolls"/>
    <property type="match status" value="1"/>
</dbReference>
<dbReference type="CDD" id="cd00438">
    <property type="entry name" value="cupin_RmlC"/>
    <property type="match status" value="1"/>
</dbReference>
<dbReference type="Pfam" id="PF00908">
    <property type="entry name" value="dTDP_sugar_isom"/>
    <property type="match status" value="1"/>
</dbReference>
<protein>
    <submittedName>
        <fullName evidence="4">dTDP-4-dehydrorhamnose 3,5-epimerase</fullName>
    </submittedName>
</protein>
<feature type="site" description="Participates in a stacking interaction with the thymidine ring of dTDP-4-oxo-6-deoxyglucose" evidence="3">
    <location>
        <position position="139"/>
    </location>
</feature>
<sequence>MRVRELRVEGAFEFTPDEFPDDRGLFVSPFQESVFASALGHPLFPVAQTSYSVSRRGVVRGVHYTATPPGSAKYVHCPQGRALDMVVDLRVGSPTFGLWDSVVLDRRDHRAVFLPVGVGHAFAALEDDTLMAYILSGEYRPQHELALAPVDPGLGLPIPDGIDPVLSQRDSVAPTLAEALSAGLLPQYAKCRTEQQRLSPRAG</sequence>
<accession>A0A9W6P7X7</accession>
<dbReference type="InterPro" id="IPR011051">
    <property type="entry name" value="RmlC_Cupin_sf"/>
</dbReference>
<dbReference type="InterPro" id="IPR014710">
    <property type="entry name" value="RmlC-like_jellyroll"/>
</dbReference>